<keyword evidence="1" id="KW-0732">Signal</keyword>
<dbReference type="InterPro" id="IPR022193">
    <property type="entry name" value="DUF3718"/>
</dbReference>
<feature type="signal peptide" evidence="1">
    <location>
        <begin position="1"/>
        <end position="23"/>
    </location>
</feature>
<sequence length="130" mass="14074">MSKVLPVSLTVLSLSAVCGTAMAEGYPKELEKDLISVCRNAAEDDRSGLRQAVRELTPSSRINTSTYKVLANGLVCNGMQLAAFARYYGASDTYTLLKKYTYPNAIIEIKDVTASRDVPVEISVSMTTGK</sequence>
<proteinExistence type="predicted"/>
<dbReference type="EMBL" id="JBHRSX010000021">
    <property type="protein sequence ID" value="MFC3202378.1"/>
    <property type="molecule type" value="Genomic_DNA"/>
</dbReference>
<feature type="chain" id="PRO_5045809227" evidence="1">
    <location>
        <begin position="24"/>
        <end position="130"/>
    </location>
</feature>
<comment type="caution">
    <text evidence="2">The sequence shown here is derived from an EMBL/GenBank/DDBJ whole genome shotgun (WGS) entry which is preliminary data.</text>
</comment>
<evidence type="ECO:0000313" key="3">
    <source>
        <dbReference type="Proteomes" id="UP001595477"/>
    </source>
</evidence>
<dbReference type="Proteomes" id="UP001595477">
    <property type="component" value="Unassembled WGS sequence"/>
</dbReference>
<reference evidence="3" key="1">
    <citation type="journal article" date="2019" name="Int. J. Syst. Evol. Microbiol.">
        <title>The Global Catalogue of Microorganisms (GCM) 10K type strain sequencing project: providing services to taxonomists for standard genome sequencing and annotation.</title>
        <authorList>
            <consortium name="The Broad Institute Genomics Platform"/>
            <consortium name="The Broad Institute Genome Sequencing Center for Infectious Disease"/>
            <person name="Wu L."/>
            <person name="Ma J."/>
        </authorList>
    </citation>
    <scope>NUCLEOTIDE SEQUENCE [LARGE SCALE GENOMIC DNA]</scope>
    <source>
        <strain evidence="3">KCTC 52449</strain>
    </source>
</reference>
<organism evidence="2 3">
    <name type="scientific">Alteromonas oceani</name>
    <dbReference type="NCBI Taxonomy" id="2071609"/>
    <lineage>
        <taxon>Bacteria</taxon>
        <taxon>Pseudomonadati</taxon>
        <taxon>Pseudomonadota</taxon>
        <taxon>Gammaproteobacteria</taxon>
        <taxon>Alteromonadales</taxon>
        <taxon>Alteromonadaceae</taxon>
        <taxon>Alteromonas/Salinimonas group</taxon>
        <taxon>Alteromonas</taxon>
    </lineage>
</organism>
<keyword evidence="3" id="KW-1185">Reference proteome</keyword>
<evidence type="ECO:0000256" key="1">
    <source>
        <dbReference type="SAM" id="SignalP"/>
    </source>
</evidence>
<protein>
    <submittedName>
        <fullName evidence="2">DUF3718 domain-containing protein</fullName>
    </submittedName>
</protein>
<dbReference type="Pfam" id="PF12514">
    <property type="entry name" value="DUF3718"/>
    <property type="match status" value="1"/>
</dbReference>
<dbReference type="RefSeq" id="WP_164464698.1">
    <property type="nucleotide sequence ID" value="NZ_JBHRSX010000021.1"/>
</dbReference>
<accession>A0ABV7JZ68</accession>
<name>A0ABV7JZ68_9ALTE</name>
<evidence type="ECO:0000313" key="2">
    <source>
        <dbReference type="EMBL" id="MFC3202378.1"/>
    </source>
</evidence>
<gene>
    <name evidence="2" type="ORF">ACFOEW_11170</name>
</gene>